<dbReference type="Gene3D" id="3.40.50.1470">
    <property type="entry name" value="Peptidyl-tRNA hydrolase"/>
    <property type="match status" value="1"/>
</dbReference>
<dbReference type="GO" id="GO:0000049">
    <property type="term" value="F:tRNA binding"/>
    <property type="evidence" value="ECO:0007669"/>
    <property type="project" value="UniProtKB-KW"/>
</dbReference>
<proteinExistence type="inferred from homology"/>
<evidence type="ECO:0000256" key="5">
    <source>
        <dbReference type="ARBA" id="ARBA00038063"/>
    </source>
</evidence>
<dbReference type="AlphaFoldDB" id="A0AAD4IKL3"/>
<dbReference type="EC" id="3.1.1.29" evidence="1"/>
<evidence type="ECO:0000313" key="7">
    <source>
        <dbReference type="EMBL" id="KAG9196205.1"/>
    </source>
</evidence>
<dbReference type="InterPro" id="IPR018171">
    <property type="entry name" value="Pept_tRNA_hydro_CS"/>
</dbReference>
<dbReference type="PANTHER" id="PTHR17224:SF1">
    <property type="entry name" value="PEPTIDYL-TRNA HYDROLASE"/>
    <property type="match status" value="1"/>
</dbReference>
<sequence>MSDASTRAHVASPTAASLIPTADLHENVQASAPDDSDHSSDEPTTAAARRRKRKQLRKEERKQEKQRHDSAFPTPTHSDSETATNQPRKPPNRSPKQNRKPATEPDASSLAIPPKLSMAKPAAQTAYPLLVASIGNPGSAYANTLHSAGHVVTSALSEAKRYERFQKGLSGLVSRPPATHMAFGLTGYRRVPTDKSTEDDWTFWQSTSLMNVSGSGVLRAYNEWLRGIRQAAGSATIEGRLVVVHDELESALGKVTIRDGSASAKGHNGIKSCQQSLGGVKWWRVGVGIGRPESRDPNVVSKYVLGKMTSYQRAQLEKTAVPVYKALELIAAEKK</sequence>
<reference evidence="7" key="1">
    <citation type="submission" date="2021-07" db="EMBL/GenBank/DDBJ databases">
        <title>Genome Resource of American Ginseng Black Spot Pathogen Alternaria panax.</title>
        <authorList>
            <person name="Qiu C."/>
            <person name="Wang W."/>
            <person name="Liu Z."/>
        </authorList>
    </citation>
    <scope>NUCLEOTIDE SEQUENCE</scope>
    <source>
        <strain evidence="7">BNCC115425</strain>
    </source>
</reference>
<evidence type="ECO:0000256" key="4">
    <source>
        <dbReference type="ARBA" id="ARBA00022884"/>
    </source>
</evidence>
<dbReference type="SUPFAM" id="SSF53178">
    <property type="entry name" value="Peptidyl-tRNA hydrolase-like"/>
    <property type="match status" value="1"/>
</dbReference>
<feature type="compositionally biased region" description="Polar residues" evidence="6">
    <location>
        <begin position="73"/>
        <end position="87"/>
    </location>
</feature>
<evidence type="ECO:0000313" key="8">
    <source>
        <dbReference type="Proteomes" id="UP001199106"/>
    </source>
</evidence>
<dbReference type="GO" id="GO:0004045">
    <property type="term" value="F:peptidyl-tRNA hydrolase activity"/>
    <property type="evidence" value="ECO:0007669"/>
    <property type="project" value="UniProtKB-EC"/>
</dbReference>
<comment type="similarity">
    <text evidence="5">Belongs to the PTH family.</text>
</comment>
<feature type="compositionally biased region" description="Basic and acidic residues" evidence="6">
    <location>
        <begin position="57"/>
        <end position="70"/>
    </location>
</feature>
<organism evidence="7 8">
    <name type="scientific">Alternaria panax</name>
    <dbReference type="NCBI Taxonomy" id="48097"/>
    <lineage>
        <taxon>Eukaryota</taxon>
        <taxon>Fungi</taxon>
        <taxon>Dikarya</taxon>
        <taxon>Ascomycota</taxon>
        <taxon>Pezizomycotina</taxon>
        <taxon>Dothideomycetes</taxon>
        <taxon>Pleosporomycetidae</taxon>
        <taxon>Pleosporales</taxon>
        <taxon>Pleosporineae</taxon>
        <taxon>Pleosporaceae</taxon>
        <taxon>Alternaria</taxon>
        <taxon>Alternaria sect. Panax</taxon>
    </lineage>
</organism>
<accession>A0AAD4IKL3</accession>
<dbReference type="Proteomes" id="UP001199106">
    <property type="component" value="Unassembled WGS sequence"/>
</dbReference>
<evidence type="ECO:0000256" key="2">
    <source>
        <dbReference type="ARBA" id="ARBA00022555"/>
    </source>
</evidence>
<dbReference type="PANTHER" id="PTHR17224">
    <property type="entry name" value="PEPTIDYL-TRNA HYDROLASE"/>
    <property type="match status" value="1"/>
</dbReference>
<keyword evidence="4" id="KW-0694">RNA-binding</keyword>
<name>A0AAD4IKL3_9PLEO</name>
<feature type="region of interest" description="Disordered" evidence="6">
    <location>
        <begin position="1"/>
        <end position="114"/>
    </location>
</feature>
<dbReference type="EMBL" id="JAANER010000001">
    <property type="protein sequence ID" value="KAG9196205.1"/>
    <property type="molecule type" value="Genomic_DNA"/>
</dbReference>
<keyword evidence="8" id="KW-1185">Reference proteome</keyword>
<dbReference type="InterPro" id="IPR001328">
    <property type="entry name" value="Pept_tRNA_hydro"/>
</dbReference>
<dbReference type="InterPro" id="IPR036416">
    <property type="entry name" value="Pept_tRNA_hydro_sf"/>
</dbReference>
<dbReference type="PROSITE" id="PS01196">
    <property type="entry name" value="PEPT_TRNA_HYDROL_2"/>
    <property type="match status" value="1"/>
</dbReference>
<dbReference type="NCBIfam" id="TIGR00447">
    <property type="entry name" value="pth"/>
    <property type="match status" value="1"/>
</dbReference>
<keyword evidence="3 7" id="KW-0378">Hydrolase</keyword>
<dbReference type="Pfam" id="PF01195">
    <property type="entry name" value="Pept_tRNA_hydro"/>
    <property type="match status" value="1"/>
</dbReference>
<evidence type="ECO:0000256" key="3">
    <source>
        <dbReference type="ARBA" id="ARBA00022801"/>
    </source>
</evidence>
<keyword evidence="2" id="KW-0820">tRNA-binding</keyword>
<evidence type="ECO:0000256" key="1">
    <source>
        <dbReference type="ARBA" id="ARBA00013260"/>
    </source>
</evidence>
<evidence type="ECO:0000256" key="6">
    <source>
        <dbReference type="SAM" id="MobiDB-lite"/>
    </source>
</evidence>
<protein>
    <recommendedName>
        <fullName evidence="1">peptidyl-tRNA hydrolase</fullName>
        <ecNumber evidence="1">3.1.1.29</ecNumber>
    </recommendedName>
</protein>
<gene>
    <name evidence="7" type="ORF">G6011_01326</name>
</gene>
<comment type="caution">
    <text evidence="7">The sequence shown here is derived from an EMBL/GenBank/DDBJ whole genome shotgun (WGS) entry which is preliminary data.</text>
</comment>